<feature type="transmembrane region" description="Helical" evidence="4">
    <location>
        <begin position="299"/>
        <end position="332"/>
    </location>
</feature>
<keyword evidence="2" id="KW-0328">Glycosyltransferase</keyword>
<evidence type="ECO:0000256" key="1">
    <source>
        <dbReference type="ARBA" id="ARBA00006739"/>
    </source>
</evidence>
<proteinExistence type="inferred from homology"/>
<dbReference type="PANTHER" id="PTHR43630:SF1">
    <property type="entry name" value="POLY-BETA-1,6-N-ACETYL-D-GLUCOSAMINE SYNTHASE"/>
    <property type="match status" value="1"/>
</dbReference>
<dbReference type="InterPro" id="IPR029044">
    <property type="entry name" value="Nucleotide-diphossugar_trans"/>
</dbReference>
<dbReference type="Pfam" id="PF13641">
    <property type="entry name" value="Glyco_tranf_2_3"/>
    <property type="match status" value="1"/>
</dbReference>
<dbReference type="RefSeq" id="WP_354461591.1">
    <property type="nucleotide sequence ID" value="NZ_JBEWSZ010000001.1"/>
</dbReference>
<gene>
    <name evidence="5" type="ORF">ABVQ20_22105</name>
</gene>
<sequence length="426" mass="47268">MTGIAATNITMMVLSASLGINIAFWCVVGVIRFVSEIGSNAKAGHFQEAVRVSDVAVVIPAHNEAIALPKCIGALKAIIPARQIYVASDGSRDATVAIARAAGCRALDIQPNRGKARAIDKAIRKYRLCDRYKAVLIQDADSEIDPGYFEHALPLFNDPKVVAVAGHVLSRWRDQRWPTLDMLFAAYRTRLYRILQTAFQYGQSWKWTSVSYIAPGFASIYRTSALRQIDITAPGLVIEDFNMTFEVQHKQLGRVAYSPRARCSSEDPFTLGDYRKQVQRWYLGFWQTVRRHGFWPSRFWLSLGGLLAELLIISVFALGLPIAAVAYLVTGIEVPAMSLGDLAVRPVSPLELLALFLAVDYALTVIVAVIERRPILLLYGLAFPAIRLLDAALFLRALFKSFSAKSDGRWISPQRYAVSVPHGRQA</sequence>
<feature type="transmembrane region" description="Helical" evidence="4">
    <location>
        <begin position="352"/>
        <end position="370"/>
    </location>
</feature>
<comment type="similarity">
    <text evidence="1">Belongs to the glycosyltransferase 2 family.</text>
</comment>
<keyword evidence="4" id="KW-0812">Transmembrane</keyword>
<name>A0ABV2DI06_9HYPH</name>
<dbReference type="PANTHER" id="PTHR43630">
    <property type="entry name" value="POLY-BETA-1,6-N-ACETYL-D-GLUCOSAMINE SYNTHASE"/>
    <property type="match status" value="1"/>
</dbReference>
<evidence type="ECO:0000256" key="2">
    <source>
        <dbReference type="ARBA" id="ARBA00022676"/>
    </source>
</evidence>
<dbReference type="SUPFAM" id="SSF53448">
    <property type="entry name" value="Nucleotide-diphospho-sugar transferases"/>
    <property type="match status" value="1"/>
</dbReference>
<feature type="transmembrane region" description="Helical" evidence="4">
    <location>
        <begin position="12"/>
        <end position="34"/>
    </location>
</feature>
<feature type="transmembrane region" description="Helical" evidence="4">
    <location>
        <begin position="377"/>
        <end position="399"/>
    </location>
</feature>
<keyword evidence="4" id="KW-0472">Membrane</keyword>
<accession>A0ABV2DI06</accession>
<keyword evidence="3" id="KW-0808">Transferase</keyword>
<dbReference type="CDD" id="cd06423">
    <property type="entry name" value="CESA_like"/>
    <property type="match status" value="1"/>
</dbReference>
<protein>
    <submittedName>
        <fullName evidence="5">Glycosyltransferase family 2 protein</fullName>
    </submittedName>
</protein>
<dbReference type="Proteomes" id="UP001548832">
    <property type="component" value="Unassembled WGS sequence"/>
</dbReference>
<evidence type="ECO:0000313" key="5">
    <source>
        <dbReference type="EMBL" id="MET2829671.1"/>
    </source>
</evidence>
<keyword evidence="6" id="KW-1185">Reference proteome</keyword>
<reference evidence="5 6" key="1">
    <citation type="submission" date="2024-06" db="EMBL/GenBank/DDBJ databases">
        <authorList>
            <person name="Kim D.-U."/>
        </authorList>
    </citation>
    <scope>NUCLEOTIDE SEQUENCE [LARGE SCALE GENOMIC DNA]</scope>
    <source>
        <strain evidence="5 6">KACC15460</strain>
    </source>
</reference>
<evidence type="ECO:0000313" key="6">
    <source>
        <dbReference type="Proteomes" id="UP001548832"/>
    </source>
</evidence>
<dbReference type="EMBL" id="JBEWSZ010000001">
    <property type="protein sequence ID" value="MET2829671.1"/>
    <property type="molecule type" value="Genomic_DNA"/>
</dbReference>
<keyword evidence="4" id="KW-1133">Transmembrane helix</keyword>
<organism evidence="5 6">
    <name type="scientific">Mesorhizobium shangrilense</name>
    <dbReference type="NCBI Taxonomy" id="460060"/>
    <lineage>
        <taxon>Bacteria</taxon>
        <taxon>Pseudomonadati</taxon>
        <taxon>Pseudomonadota</taxon>
        <taxon>Alphaproteobacteria</taxon>
        <taxon>Hyphomicrobiales</taxon>
        <taxon>Phyllobacteriaceae</taxon>
        <taxon>Mesorhizobium</taxon>
    </lineage>
</organism>
<dbReference type="Gene3D" id="3.90.550.10">
    <property type="entry name" value="Spore Coat Polysaccharide Biosynthesis Protein SpsA, Chain A"/>
    <property type="match status" value="1"/>
</dbReference>
<comment type="caution">
    <text evidence="5">The sequence shown here is derived from an EMBL/GenBank/DDBJ whole genome shotgun (WGS) entry which is preliminary data.</text>
</comment>
<evidence type="ECO:0000256" key="4">
    <source>
        <dbReference type="SAM" id="Phobius"/>
    </source>
</evidence>
<evidence type="ECO:0000256" key="3">
    <source>
        <dbReference type="ARBA" id="ARBA00022679"/>
    </source>
</evidence>